<keyword evidence="2" id="KW-1185">Reference proteome</keyword>
<evidence type="ECO:0000313" key="1">
    <source>
        <dbReference type="EMBL" id="AKF09816.1"/>
    </source>
</evidence>
<sequence length="181" mass="20014">MPYEITAARVRLALPDWQVRSEDESRCIRRMTTTGDRSIDERAARAQETVERSGRVSELVLVRDRQRGVTPVVHLWVSPSDTQRPVLELAREGVRTIEGAPGFVMLEPARTLALPGISDAAVSRYRSSAAIRGGELRDAESVHVQLRHAGHLVMLKMTTPVDVTGRPDALFARVLQSIAAL</sequence>
<dbReference type="Proteomes" id="UP000034883">
    <property type="component" value="Chromosome"/>
</dbReference>
<dbReference type="KEGG" id="samy:DB32_006965"/>
<proteinExistence type="predicted"/>
<dbReference type="EMBL" id="CP011125">
    <property type="protein sequence ID" value="AKF09816.1"/>
    <property type="molecule type" value="Genomic_DNA"/>
</dbReference>
<gene>
    <name evidence="1" type="ORF">DB32_006965</name>
</gene>
<name>A0A0F6YMZ3_9BACT</name>
<accession>A0A0F6YMZ3</accession>
<organism evidence="1 2">
    <name type="scientific">Sandaracinus amylolyticus</name>
    <dbReference type="NCBI Taxonomy" id="927083"/>
    <lineage>
        <taxon>Bacteria</taxon>
        <taxon>Pseudomonadati</taxon>
        <taxon>Myxococcota</taxon>
        <taxon>Polyangia</taxon>
        <taxon>Polyangiales</taxon>
        <taxon>Sandaracinaceae</taxon>
        <taxon>Sandaracinus</taxon>
    </lineage>
</organism>
<dbReference type="AlphaFoldDB" id="A0A0F6YMZ3"/>
<protein>
    <submittedName>
        <fullName evidence="1">Uncharacterized protein</fullName>
    </submittedName>
</protein>
<evidence type="ECO:0000313" key="2">
    <source>
        <dbReference type="Proteomes" id="UP000034883"/>
    </source>
</evidence>
<dbReference type="STRING" id="927083.DB32_006965"/>
<reference evidence="1 2" key="1">
    <citation type="submission" date="2015-03" db="EMBL/GenBank/DDBJ databases">
        <title>Genome assembly of Sandaracinus amylolyticus DSM 53668.</title>
        <authorList>
            <person name="Sharma G."/>
            <person name="Subramanian S."/>
        </authorList>
    </citation>
    <scope>NUCLEOTIDE SEQUENCE [LARGE SCALE GENOMIC DNA]</scope>
    <source>
        <strain evidence="1 2">DSM 53668</strain>
    </source>
</reference>